<evidence type="ECO:0000259" key="18">
    <source>
        <dbReference type="PROSITE" id="PS51918"/>
    </source>
</evidence>
<proteinExistence type="inferred from homology"/>
<keyword evidence="20" id="KW-1185">Reference proteome</keyword>
<dbReference type="OrthoDB" id="9808022at2"/>
<reference key="2">
    <citation type="submission" date="2011-04" db="EMBL/GenBank/DDBJ databases">
        <title>Complete sequence of chromosome of Haliscomenobacter hydrossis DSM 1100.</title>
        <authorList>
            <consortium name="US DOE Joint Genome Institute (JGI-PGF)"/>
            <person name="Lucas S."/>
            <person name="Han J."/>
            <person name="Lapidus A."/>
            <person name="Bruce D."/>
            <person name="Goodwin L."/>
            <person name="Pitluck S."/>
            <person name="Peters L."/>
            <person name="Kyrpides N."/>
            <person name="Mavromatis K."/>
            <person name="Ivanova N."/>
            <person name="Ovchinnikova G."/>
            <person name="Pagani I."/>
            <person name="Daligault H."/>
            <person name="Detter J.C."/>
            <person name="Han C."/>
            <person name="Land M."/>
            <person name="Hauser L."/>
            <person name="Markowitz V."/>
            <person name="Cheng J.-F."/>
            <person name="Hugenholtz P."/>
            <person name="Woyke T."/>
            <person name="Wu D."/>
            <person name="Verbarg S."/>
            <person name="Frueling A."/>
            <person name="Brambilla E."/>
            <person name="Klenk H.-P."/>
            <person name="Eisen J.A."/>
        </authorList>
    </citation>
    <scope>NUCLEOTIDE SEQUENCE</scope>
    <source>
        <strain>DSM 1100</strain>
    </source>
</reference>
<feature type="binding site" evidence="16">
    <location>
        <position position="182"/>
    </location>
    <ligand>
        <name>S-adenosyl-L-methionine</name>
        <dbReference type="ChEBI" id="CHEBI:59789"/>
        <label>2</label>
    </ligand>
</feature>
<evidence type="ECO:0000313" key="20">
    <source>
        <dbReference type="Proteomes" id="UP000008461"/>
    </source>
</evidence>
<keyword evidence="11 15" id="KW-0411">Iron-sulfur</keyword>
<sequence>MTNSLLLEKYNTPVPRYTSYPTVPYWDEKPVAEEAWIAHVQDAFQVDRGISLYIHLPYCEKLCTYCGCNKRITKNHGVEQPYIASLLKEWHLYLKNLPGRPLIKALHLGGGTPTFFHPDQLDTLIRGIFKHADIASDVDFGFEAHPSSTTRQHLETLYNLGFRRISVGVQDFAPEILEIINRQQTEEEVQQVTEWARELGYTSVNYDLIFGLPLQTPEHIRTTMHKLELLRPDRIAFYSYAHVPWIKPSQRAYSEVDLPLGPAKRALYELGRDLLEEMGYVEIGMDHFALPTDELYKSMKRGTLHRNFMGYTPYDTRLSIALGASSISDSWDGFVQNEKNIEDYQKSVEQGHFPIVKGHLFSEEDQIIRTHILNIMCRYGTDWSDPALQTALFEDIIVRIEELEADGLIEINGQSLKVTALGRPFLRNICLAFDARYWQKQPGGKLFSQAI</sequence>
<dbReference type="NCBIfam" id="TIGR00538">
    <property type="entry name" value="hemN"/>
    <property type="match status" value="1"/>
</dbReference>
<dbReference type="AlphaFoldDB" id="F4KVJ0"/>
<dbReference type="SUPFAM" id="SSF102114">
    <property type="entry name" value="Radical SAM enzymes"/>
    <property type="match status" value="1"/>
</dbReference>
<feature type="binding site" evidence="16">
    <location>
        <position position="241"/>
    </location>
    <ligand>
        <name>S-adenosyl-L-methionine</name>
        <dbReference type="ChEBI" id="CHEBI:59789"/>
        <label>2</label>
    </ligand>
</feature>
<evidence type="ECO:0000256" key="14">
    <source>
        <dbReference type="ARBA" id="ARBA00048321"/>
    </source>
</evidence>
<keyword evidence="6 15" id="KW-0963">Cytoplasm</keyword>
<evidence type="ECO:0000313" key="19">
    <source>
        <dbReference type="EMBL" id="AEE51303.1"/>
    </source>
</evidence>
<gene>
    <name evidence="19" type="ordered locus">Halhy_3447</name>
</gene>
<dbReference type="GO" id="GO:0046872">
    <property type="term" value="F:metal ion binding"/>
    <property type="evidence" value="ECO:0007669"/>
    <property type="project" value="UniProtKB-KW"/>
</dbReference>
<dbReference type="PANTHER" id="PTHR13932:SF6">
    <property type="entry name" value="OXYGEN-INDEPENDENT COPROPORPHYRINOGEN III OXIDASE"/>
    <property type="match status" value="1"/>
</dbReference>
<feature type="domain" description="Radical SAM core" evidence="18">
    <location>
        <begin position="44"/>
        <end position="277"/>
    </location>
</feature>
<dbReference type="InterPro" id="IPR010723">
    <property type="entry name" value="HemN_C"/>
</dbReference>
<evidence type="ECO:0000256" key="17">
    <source>
        <dbReference type="PIRSR" id="PIRSR000167-2"/>
    </source>
</evidence>
<feature type="binding site" evidence="16">
    <location>
        <position position="53"/>
    </location>
    <ligand>
        <name>S-adenosyl-L-methionine</name>
        <dbReference type="ChEBI" id="CHEBI:59789"/>
        <label>1</label>
    </ligand>
</feature>
<dbReference type="InterPro" id="IPR034505">
    <property type="entry name" value="Coproporphyrinogen-III_oxidase"/>
</dbReference>
<feature type="binding site" evidence="16">
    <location>
        <position position="170"/>
    </location>
    <ligand>
        <name>S-adenosyl-L-methionine</name>
        <dbReference type="ChEBI" id="CHEBI:59789"/>
        <label>2</label>
    </ligand>
</feature>
<dbReference type="eggNOG" id="COG0635">
    <property type="taxonomic scope" value="Bacteria"/>
</dbReference>
<dbReference type="InterPro" id="IPR023404">
    <property type="entry name" value="rSAM_horseshoe"/>
</dbReference>
<dbReference type="GO" id="GO:0051989">
    <property type="term" value="F:coproporphyrinogen dehydrogenase activity"/>
    <property type="evidence" value="ECO:0007669"/>
    <property type="project" value="UniProtKB-EC"/>
</dbReference>
<feature type="binding site" evidence="16">
    <location>
        <position position="327"/>
    </location>
    <ligand>
        <name>S-adenosyl-L-methionine</name>
        <dbReference type="ChEBI" id="CHEBI:59789"/>
        <label>1</label>
    </ligand>
</feature>
<feature type="binding site" evidence="17">
    <location>
        <position position="63"/>
    </location>
    <ligand>
        <name>[4Fe-4S] cluster</name>
        <dbReference type="ChEBI" id="CHEBI:49883"/>
        <note>4Fe-4S-S-AdoMet</note>
    </ligand>
</feature>
<dbReference type="InterPro" id="IPR058240">
    <property type="entry name" value="rSAM_sf"/>
</dbReference>
<dbReference type="GO" id="GO:0051539">
    <property type="term" value="F:4 iron, 4 sulfur cluster binding"/>
    <property type="evidence" value="ECO:0007669"/>
    <property type="project" value="UniProtKB-KW"/>
</dbReference>
<evidence type="ECO:0000256" key="10">
    <source>
        <dbReference type="ARBA" id="ARBA00023004"/>
    </source>
</evidence>
<evidence type="ECO:0000256" key="16">
    <source>
        <dbReference type="PIRSR" id="PIRSR000167-1"/>
    </source>
</evidence>
<evidence type="ECO:0000256" key="15">
    <source>
        <dbReference type="PIRNR" id="PIRNR000167"/>
    </source>
</evidence>
<dbReference type="Pfam" id="PF06969">
    <property type="entry name" value="HemN_C"/>
    <property type="match status" value="1"/>
</dbReference>
<comment type="cofactor">
    <cofactor evidence="15 17">
        <name>[4Fe-4S] cluster</name>
        <dbReference type="ChEBI" id="CHEBI:49883"/>
    </cofactor>
    <text evidence="15 17">Binds 1 [4Fe-4S] cluster. The cluster is coordinated with 3 cysteines and an exchangeable S-adenosyl-L-methionine.</text>
</comment>
<evidence type="ECO:0000256" key="9">
    <source>
        <dbReference type="ARBA" id="ARBA00023002"/>
    </source>
</evidence>
<dbReference type="HOGENOM" id="CLU_027579_3_0_10"/>
<comment type="similarity">
    <text evidence="3 15">Belongs to the anaerobic coproporphyrinogen-III oxidase family.</text>
</comment>
<evidence type="ECO:0000256" key="5">
    <source>
        <dbReference type="ARBA" id="ARBA00022485"/>
    </source>
</evidence>
<comment type="subunit">
    <text evidence="4">Monomer.</text>
</comment>
<dbReference type="Proteomes" id="UP000008461">
    <property type="component" value="Chromosome"/>
</dbReference>
<keyword evidence="10 15" id="KW-0408">Iron</keyword>
<dbReference type="InterPro" id="IPR006638">
    <property type="entry name" value="Elp3/MiaA/NifB-like_rSAM"/>
</dbReference>
<keyword evidence="9 15" id="KW-0560">Oxidoreductase</keyword>
<dbReference type="SFLD" id="SFLDS00029">
    <property type="entry name" value="Radical_SAM"/>
    <property type="match status" value="1"/>
</dbReference>
<name>F4KVJ0_HALH1</name>
<comment type="function">
    <text evidence="13">Involved in the heme biosynthesis. Catalyzes the anaerobic oxidative decarboxylation of propionate groups of rings A and B of coproporphyrinogen III to yield the vinyl groups in protoporphyrinogen IX.</text>
</comment>
<feature type="binding site" evidence="16">
    <location>
        <position position="110"/>
    </location>
    <ligand>
        <name>S-adenosyl-L-methionine</name>
        <dbReference type="ChEBI" id="CHEBI:59789"/>
        <label>1</label>
    </ligand>
</feature>
<accession>F4KVJ0</accession>
<evidence type="ECO:0000256" key="4">
    <source>
        <dbReference type="ARBA" id="ARBA00011245"/>
    </source>
</evidence>
<keyword evidence="12 15" id="KW-0627">Porphyrin biosynthesis</keyword>
<feature type="binding site" evidence="17">
    <location>
        <position position="59"/>
    </location>
    <ligand>
        <name>[4Fe-4S] cluster</name>
        <dbReference type="ChEBI" id="CHEBI:49883"/>
        <note>4Fe-4S-S-AdoMet</note>
    </ligand>
</feature>
<feature type="binding site" evidence="16">
    <location>
        <position position="143"/>
    </location>
    <ligand>
        <name>S-adenosyl-L-methionine</name>
        <dbReference type="ChEBI" id="CHEBI:59789"/>
        <label>1</label>
    </ligand>
</feature>
<dbReference type="GO" id="GO:0004109">
    <property type="term" value="F:coproporphyrinogen oxidase activity"/>
    <property type="evidence" value="ECO:0007669"/>
    <property type="project" value="InterPro"/>
</dbReference>
<dbReference type="Gene3D" id="3.80.30.20">
    <property type="entry name" value="tm_1862 like domain"/>
    <property type="match status" value="1"/>
</dbReference>
<dbReference type="InterPro" id="IPR007197">
    <property type="entry name" value="rSAM"/>
</dbReference>
<dbReference type="SFLD" id="SFLDG01065">
    <property type="entry name" value="anaerobic_coproporphyrinogen-I"/>
    <property type="match status" value="1"/>
</dbReference>
<dbReference type="SMART" id="SM00729">
    <property type="entry name" value="Elp3"/>
    <property type="match status" value="1"/>
</dbReference>
<dbReference type="PANTHER" id="PTHR13932">
    <property type="entry name" value="COPROPORPHYRINIGEN III OXIDASE"/>
    <property type="match status" value="1"/>
</dbReference>
<dbReference type="STRING" id="760192.Halhy_3447"/>
<evidence type="ECO:0000256" key="7">
    <source>
        <dbReference type="ARBA" id="ARBA00022691"/>
    </source>
</evidence>
<dbReference type="EC" id="1.3.98.3" evidence="15"/>
<keyword evidence="7 15" id="KW-0949">S-adenosyl-L-methionine</keyword>
<evidence type="ECO:0000256" key="8">
    <source>
        <dbReference type="ARBA" id="ARBA00022723"/>
    </source>
</evidence>
<comment type="pathway">
    <text evidence="2 15">Porphyrin-containing compound metabolism; protoporphyrin-IX biosynthesis; protoporphyrinogen-IX from coproporphyrinogen-III (AdoMet route): step 1/1.</text>
</comment>
<dbReference type="EMBL" id="CP002691">
    <property type="protein sequence ID" value="AEE51303.1"/>
    <property type="molecule type" value="Genomic_DNA"/>
</dbReference>
<dbReference type="InterPro" id="IPR004558">
    <property type="entry name" value="Coprogen_oxidase_HemN"/>
</dbReference>
<dbReference type="UniPathway" id="UPA00251">
    <property type="reaction ID" value="UER00323"/>
</dbReference>
<evidence type="ECO:0000256" key="3">
    <source>
        <dbReference type="ARBA" id="ARBA00005493"/>
    </source>
</evidence>
<comment type="subcellular location">
    <subcellularLocation>
        <location evidence="1 15">Cytoplasm</location>
    </subcellularLocation>
</comment>
<dbReference type="PROSITE" id="PS51918">
    <property type="entry name" value="RADICAL_SAM"/>
    <property type="match status" value="1"/>
</dbReference>
<keyword evidence="5 15" id="KW-0004">4Fe-4S</keyword>
<comment type="catalytic activity">
    <reaction evidence="14 15">
        <text>coproporphyrinogen III + 2 S-adenosyl-L-methionine = protoporphyrinogen IX + 2 5'-deoxyadenosine + 2 L-methionine + 2 CO2</text>
        <dbReference type="Rhea" id="RHEA:15425"/>
        <dbReference type="ChEBI" id="CHEBI:16526"/>
        <dbReference type="ChEBI" id="CHEBI:17319"/>
        <dbReference type="ChEBI" id="CHEBI:57307"/>
        <dbReference type="ChEBI" id="CHEBI:57309"/>
        <dbReference type="ChEBI" id="CHEBI:57844"/>
        <dbReference type="ChEBI" id="CHEBI:59789"/>
        <dbReference type="EC" id="1.3.98.3"/>
    </reaction>
</comment>
<feature type="binding site" evidence="16">
    <location>
        <position position="207"/>
    </location>
    <ligand>
        <name>S-adenosyl-L-methionine</name>
        <dbReference type="ChEBI" id="CHEBI:59789"/>
        <label>2</label>
    </ligand>
</feature>
<evidence type="ECO:0000256" key="6">
    <source>
        <dbReference type="ARBA" id="ARBA00022490"/>
    </source>
</evidence>
<feature type="binding site" evidence="16">
    <location>
        <begin position="65"/>
        <end position="67"/>
    </location>
    <ligand>
        <name>S-adenosyl-L-methionine</name>
        <dbReference type="ChEBI" id="CHEBI:59789"/>
        <label>2</label>
    </ligand>
</feature>
<evidence type="ECO:0000256" key="11">
    <source>
        <dbReference type="ARBA" id="ARBA00023014"/>
    </source>
</evidence>
<reference evidence="19 20" key="1">
    <citation type="journal article" date="2011" name="Stand. Genomic Sci.">
        <title>Complete genome sequence of Haliscomenobacter hydrossis type strain (O).</title>
        <authorList>
            <consortium name="US DOE Joint Genome Institute (JGI-PGF)"/>
            <person name="Daligault H."/>
            <person name="Lapidus A."/>
            <person name="Zeytun A."/>
            <person name="Nolan M."/>
            <person name="Lucas S."/>
            <person name="Del Rio T.G."/>
            <person name="Tice H."/>
            <person name="Cheng J.F."/>
            <person name="Tapia R."/>
            <person name="Han C."/>
            <person name="Goodwin L."/>
            <person name="Pitluck S."/>
            <person name="Liolios K."/>
            <person name="Pagani I."/>
            <person name="Ivanova N."/>
            <person name="Huntemann M."/>
            <person name="Mavromatis K."/>
            <person name="Mikhailova N."/>
            <person name="Pati A."/>
            <person name="Chen A."/>
            <person name="Palaniappan K."/>
            <person name="Land M."/>
            <person name="Hauser L."/>
            <person name="Brambilla E.M."/>
            <person name="Rohde M."/>
            <person name="Verbarg S."/>
            <person name="Goker M."/>
            <person name="Bristow J."/>
            <person name="Eisen J.A."/>
            <person name="Markowitz V."/>
            <person name="Hugenholtz P."/>
            <person name="Kyrpides N.C."/>
            <person name="Klenk H.P."/>
            <person name="Woyke T."/>
        </authorList>
    </citation>
    <scope>NUCLEOTIDE SEQUENCE [LARGE SCALE GENOMIC DNA]</scope>
    <source>
        <strain evidence="20">ATCC 27775 / DSM 1100 / LMG 10767 / O</strain>
    </source>
</reference>
<dbReference type="Gene3D" id="1.10.10.920">
    <property type="match status" value="1"/>
</dbReference>
<organism evidence="19 20">
    <name type="scientific">Haliscomenobacter hydrossis (strain ATCC 27775 / DSM 1100 / LMG 10767 / O)</name>
    <dbReference type="NCBI Taxonomy" id="760192"/>
    <lineage>
        <taxon>Bacteria</taxon>
        <taxon>Pseudomonadati</taxon>
        <taxon>Bacteroidota</taxon>
        <taxon>Saprospiria</taxon>
        <taxon>Saprospirales</taxon>
        <taxon>Haliscomenobacteraceae</taxon>
        <taxon>Haliscomenobacter</taxon>
    </lineage>
</organism>
<dbReference type="SFLD" id="SFLDG01082">
    <property type="entry name" value="B12-binding_domain_containing"/>
    <property type="match status" value="1"/>
</dbReference>
<evidence type="ECO:0000256" key="1">
    <source>
        <dbReference type="ARBA" id="ARBA00004496"/>
    </source>
</evidence>
<feature type="binding site" evidence="17">
    <location>
        <position position="66"/>
    </location>
    <ligand>
        <name>[4Fe-4S] cluster</name>
        <dbReference type="ChEBI" id="CHEBI:49883"/>
        <note>4Fe-4S-S-AdoMet</note>
    </ligand>
</feature>
<protein>
    <recommendedName>
        <fullName evidence="15">Coproporphyrinogen-III oxidase</fullName>
        <ecNumber evidence="15">1.3.98.3</ecNumber>
    </recommendedName>
</protein>
<dbReference type="KEGG" id="hhy:Halhy_3447"/>
<evidence type="ECO:0000256" key="2">
    <source>
        <dbReference type="ARBA" id="ARBA00004785"/>
    </source>
</evidence>
<keyword evidence="8 15" id="KW-0479">Metal-binding</keyword>
<dbReference type="RefSeq" id="WP_013765843.1">
    <property type="nucleotide sequence ID" value="NC_015510.1"/>
</dbReference>
<dbReference type="GO" id="GO:0005737">
    <property type="term" value="C:cytoplasm"/>
    <property type="evidence" value="ECO:0007669"/>
    <property type="project" value="UniProtKB-SubCell"/>
</dbReference>
<feature type="binding site" evidence="16">
    <location>
        <begin position="111"/>
        <end position="112"/>
    </location>
    <ligand>
        <name>S-adenosyl-L-methionine</name>
        <dbReference type="ChEBI" id="CHEBI:59789"/>
        <label>2</label>
    </ligand>
</feature>
<dbReference type="PIRSF" id="PIRSF000167">
    <property type="entry name" value="HemN"/>
    <property type="match status" value="1"/>
</dbReference>
<evidence type="ECO:0000256" key="12">
    <source>
        <dbReference type="ARBA" id="ARBA00023244"/>
    </source>
</evidence>
<evidence type="ECO:0000256" key="13">
    <source>
        <dbReference type="ARBA" id="ARBA00024295"/>
    </source>
</evidence>
<dbReference type="GO" id="GO:0006782">
    <property type="term" value="P:protoporphyrinogen IX biosynthetic process"/>
    <property type="evidence" value="ECO:0007669"/>
    <property type="project" value="UniProtKB-UniPathway"/>
</dbReference>
<dbReference type="Pfam" id="PF04055">
    <property type="entry name" value="Radical_SAM"/>
    <property type="match status" value="1"/>
</dbReference>